<dbReference type="GeneID" id="2908657"/>
<dbReference type="Gene3D" id="3.40.50.150">
    <property type="entry name" value="Vaccinia Virus protein VP39"/>
    <property type="match status" value="1"/>
</dbReference>
<dbReference type="VEuPathDB" id="FungiDB:YALI1_F20616g"/>
<dbReference type="KEGG" id="yli:2908657"/>
<sequence length="295" mass="33685">MVYRHLDQGRTSFQTIKVEPRASGEKLSTKFHFESKTRAIFSGDSAGAFMYANYKGRHDLWQQLLEEEPYDFDSPTLDVASGSGVSLMKVCAQKRARKDKNQLVCNVYAIDNYSRDKERKSRMKKIINNIRCENFVDLVTLNSADLTQLPYESDVFSLVTSPWAFKSYDKVTQRQILREMARVCKPGGYIIITDLKLSSKGPLEQWIQDMGWEEVNKKGAGPCGWFGYWSTECYKFQKPYDDNDRHSVITSTTTSTIPPSLVYDTDASSSLFRGDTDRSSLFTESDADTIHVSIR</sequence>
<name>A0A1D8NNK6_YARLL</name>
<dbReference type="InterPro" id="IPR029063">
    <property type="entry name" value="SAM-dependent_MTases_sf"/>
</dbReference>
<dbReference type="RefSeq" id="XP_505452.3">
    <property type="nucleotide sequence ID" value="XM_505452.3"/>
</dbReference>
<dbReference type="SUPFAM" id="SSF53335">
    <property type="entry name" value="S-adenosyl-L-methionine-dependent methyltransferases"/>
    <property type="match status" value="1"/>
</dbReference>
<dbReference type="PANTHER" id="PTHR45277:SF1">
    <property type="entry name" value="EXPRESSED PROTEIN"/>
    <property type="match status" value="1"/>
</dbReference>
<accession>A0A1D8NNK6</accession>
<evidence type="ECO:0000259" key="1">
    <source>
        <dbReference type="Pfam" id="PF08241"/>
    </source>
</evidence>
<evidence type="ECO:0000313" key="3">
    <source>
        <dbReference type="Proteomes" id="UP000182444"/>
    </source>
</evidence>
<dbReference type="OMA" id="SIHNADK"/>
<dbReference type="AlphaFoldDB" id="A0A1D8NNK6"/>
<organism evidence="2 3">
    <name type="scientific">Yarrowia lipolytica</name>
    <name type="common">Candida lipolytica</name>
    <dbReference type="NCBI Taxonomy" id="4952"/>
    <lineage>
        <taxon>Eukaryota</taxon>
        <taxon>Fungi</taxon>
        <taxon>Dikarya</taxon>
        <taxon>Ascomycota</taxon>
        <taxon>Saccharomycotina</taxon>
        <taxon>Dipodascomycetes</taxon>
        <taxon>Dipodascales</taxon>
        <taxon>Dipodascales incertae sedis</taxon>
        <taxon>Yarrowia</taxon>
    </lineage>
</organism>
<feature type="domain" description="Methyltransferase type 11" evidence="1">
    <location>
        <begin position="99"/>
        <end position="192"/>
    </location>
</feature>
<dbReference type="GO" id="GO:0008757">
    <property type="term" value="F:S-adenosylmethionine-dependent methyltransferase activity"/>
    <property type="evidence" value="ECO:0007669"/>
    <property type="project" value="InterPro"/>
</dbReference>
<dbReference type="eggNOG" id="ENOG502S81U">
    <property type="taxonomic scope" value="Eukaryota"/>
</dbReference>
<evidence type="ECO:0000313" key="2">
    <source>
        <dbReference type="EMBL" id="AOW07221.1"/>
    </source>
</evidence>
<proteinExistence type="predicted"/>
<protein>
    <recommendedName>
        <fullName evidence="1">Methyltransferase type 11 domain-containing protein</fullName>
    </recommendedName>
</protein>
<dbReference type="Pfam" id="PF08241">
    <property type="entry name" value="Methyltransf_11"/>
    <property type="match status" value="1"/>
</dbReference>
<dbReference type="VEuPathDB" id="FungiDB:YALI0_F15323g"/>
<dbReference type="EMBL" id="CP017558">
    <property type="protein sequence ID" value="AOW07221.1"/>
    <property type="molecule type" value="Genomic_DNA"/>
</dbReference>
<dbReference type="InterPro" id="IPR013216">
    <property type="entry name" value="Methyltransf_11"/>
</dbReference>
<dbReference type="PANTHER" id="PTHR45277">
    <property type="entry name" value="EXPRESSED PROTEIN"/>
    <property type="match status" value="1"/>
</dbReference>
<reference evidence="2 3" key="1">
    <citation type="journal article" date="2016" name="PLoS ONE">
        <title>Sequence Assembly of Yarrowia lipolytica Strain W29/CLIB89 Shows Transposable Element Diversity.</title>
        <authorList>
            <person name="Magnan C."/>
            <person name="Yu J."/>
            <person name="Chang I."/>
            <person name="Jahn E."/>
            <person name="Kanomata Y."/>
            <person name="Wu J."/>
            <person name="Zeller M."/>
            <person name="Oakes M."/>
            <person name="Baldi P."/>
            <person name="Sandmeyer S."/>
        </authorList>
    </citation>
    <scope>NUCLEOTIDE SEQUENCE [LARGE SCALE GENOMIC DNA]</scope>
    <source>
        <strain evidence="3">CLIB89(W29)</strain>
    </source>
</reference>
<gene>
    <name evidence="2" type="ORF">YALI1_F20616g</name>
</gene>
<dbReference type="Proteomes" id="UP000182444">
    <property type="component" value="Chromosome 1F"/>
</dbReference>
<dbReference type="CDD" id="cd02440">
    <property type="entry name" value="AdoMet_MTases"/>
    <property type="match status" value="1"/>
</dbReference>